<accession>A0A162TPC6</accession>
<dbReference type="SUPFAM" id="SSF52047">
    <property type="entry name" value="RNI-like"/>
    <property type="match status" value="1"/>
</dbReference>
<proteinExistence type="predicted"/>
<dbReference type="AlphaFoldDB" id="A0A162TPC6"/>
<dbReference type="GeneID" id="29002017"/>
<reference evidence="3" key="1">
    <citation type="submission" date="2015-06" db="EMBL/GenBank/DDBJ databases">
        <title>Expansion of signal transduction pathways in fungi by whole-genome duplication.</title>
        <authorList>
            <consortium name="DOE Joint Genome Institute"/>
            <person name="Corrochano L.M."/>
            <person name="Kuo A."/>
            <person name="Marcet-Houben M."/>
            <person name="Polaino S."/>
            <person name="Salamov A."/>
            <person name="Villalobos J.M."/>
            <person name="Alvarez M.I."/>
            <person name="Avalos J."/>
            <person name="Benito E.P."/>
            <person name="Benoit I."/>
            <person name="Burger G."/>
            <person name="Camino L.P."/>
            <person name="Canovas D."/>
            <person name="Cerda-Olmedo E."/>
            <person name="Cheng J.-F."/>
            <person name="Dominguez A."/>
            <person name="Elias M."/>
            <person name="Eslava A.P."/>
            <person name="Glaser F."/>
            <person name="Grimwood J."/>
            <person name="Gutierrez G."/>
            <person name="Heitman J."/>
            <person name="Henrissat B."/>
            <person name="Iturriaga E.A."/>
            <person name="Lang B.F."/>
            <person name="Lavin J.L."/>
            <person name="Lee S."/>
            <person name="Li W."/>
            <person name="Lindquist E."/>
            <person name="Lopez-Garcia S."/>
            <person name="Luque E.M."/>
            <person name="Marcos A.T."/>
            <person name="Martin J."/>
            <person name="McCluskey K."/>
            <person name="Medina H.R."/>
            <person name="Miralles-Duran A."/>
            <person name="Miyazaki A."/>
            <person name="Munoz-Torres E."/>
            <person name="Oguiza J.A."/>
            <person name="Ohm R."/>
            <person name="Olmedo M."/>
            <person name="Orejas M."/>
            <person name="Ortiz-Castellanos L."/>
            <person name="Pisabarro A.G."/>
            <person name="Rodriguez-Romero J."/>
            <person name="Ruiz-Herrera J."/>
            <person name="Ruiz-Vazquez R."/>
            <person name="Sanz C."/>
            <person name="Schackwitz W."/>
            <person name="Schmutz J."/>
            <person name="Shahriari M."/>
            <person name="Shelest E."/>
            <person name="Silva-Franco F."/>
            <person name="Soanes D."/>
            <person name="Syed K."/>
            <person name="Tagua V.G."/>
            <person name="Talbot N.J."/>
            <person name="Thon M."/>
            <person name="De vries R.P."/>
            <person name="Wiebenga A."/>
            <person name="Yadav J.S."/>
            <person name="Braun E.L."/>
            <person name="Baker S."/>
            <person name="Garre V."/>
            <person name="Horwitz B."/>
            <person name="Torres-Martinez S."/>
            <person name="Idnurm A."/>
            <person name="Herrera-Estrella A."/>
            <person name="Gabaldon T."/>
            <person name="Grigoriev I.V."/>
        </authorList>
    </citation>
    <scope>NUCLEOTIDE SEQUENCE [LARGE SCALE GENOMIC DNA]</scope>
    <source>
        <strain evidence="3">NRRL 1555(-)</strain>
    </source>
</reference>
<dbReference type="Proteomes" id="UP000077315">
    <property type="component" value="Unassembled WGS sequence"/>
</dbReference>
<dbReference type="VEuPathDB" id="FungiDB:PHYBLDRAFT_63358"/>
<evidence type="ECO:0000256" key="1">
    <source>
        <dbReference type="SAM" id="MobiDB-lite"/>
    </source>
</evidence>
<dbReference type="InParanoid" id="A0A162TPC6"/>
<evidence type="ECO:0008006" key="4">
    <source>
        <dbReference type="Google" id="ProtNLM"/>
    </source>
</evidence>
<evidence type="ECO:0000313" key="3">
    <source>
        <dbReference type="Proteomes" id="UP000077315"/>
    </source>
</evidence>
<keyword evidence="3" id="KW-1185">Reference proteome</keyword>
<feature type="region of interest" description="Disordered" evidence="1">
    <location>
        <begin position="337"/>
        <end position="387"/>
    </location>
</feature>
<feature type="compositionally biased region" description="Gly residues" evidence="1">
    <location>
        <begin position="364"/>
        <end position="386"/>
    </location>
</feature>
<dbReference type="InterPro" id="IPR032675">
    <property type="entry name" value="LRR_dom_sf"/>
</dbReference>
<organism evidence="2 3">
    <name type="scientific">Phycomyces blakesleeanus (strain ATCC 8743b / DSM 1359 / FGSC 10004 / NBRC 33097 / NRRL 1555)</name>
    <dbReference type="NCBI Taxonomy" id="763407"/>
    <lineage>
        <taxon>Eukaryota</taxon>
        <taxon>Fungi</taxon>
        <taxon>Fungi incertae sedis</taxon>
        <taxon>Mucoromycota</taxon>
        <taxon>Mucoromycotina</taxon>
        <taxon>Mucoromycetes</taxon>
        <taxon>Mucorales</taxon>
        <taxon>Phycomycetaceae</taxon>
        <taxon>Phycomyces</taxon>
    </lineage>
</organism>
<dbReference type="SUPFAM" id="SSF81383">
    <property type="entry name" value="F-box domain"/>
    <property type="match status" value="1"/>
</dbReference>
<dbReference type="EMBL" id="KV440994">
    <property type="protein sequence ID" value="OAD68733.1"/>
    <property type="molecule type" value="Genomic_DNA"/>
</dbReference>
<dbReference type="OrthoDB" id="3219396at2759"/>
<protein>
    <recommendedName>
        <fullName evidence="4">F-box domain-containing protein</fullName>
    </recommendedName>
</protein>
<gene>
    <name evidence="2" type="ORF">PHYBLDRAFT_63358</name>
</gene>
<dbReference type="Gene3D" id="3.80.10.10">
    <property type="entry name" value="Ribonuclease Inhibitor"/>
    <property type="match status" value="3"/>
</dbReference>
<dbReference type="STRING" id="763407.A0A162TPC6"/>
<name>A0A162TPC6_PHYB8</name>
<dbReference type="InterPro" id="IPR036047">
    <property type="entry name" value="F-box-like_dom_sf"/>
</dbReference>
<dbReference type="RefSeq" id="XP_018286773.1">
    <property type="nucleotide sequence ID" value="XM_018441111.1"/>
</dbReference>
<evidence type="ECO:0000313" key="2">
    <source>
        <dbReference type="EMBL" id="OAD68733.1"/>
    </source>
</evidence>
<sequence>MSFKLLPAELLLNIIEFIDDIGDKCQLSATCRLFHSLLHSHPWCWSPLNLSKYSGQITNIILVSILKHSSVPIVLPREAASKNITHSPQRKGRTLDRVDISGCWSLTADGVLTLACTLSSLVELGLNKYSPTRIGSTVSGPFEQRDHLYQVRPSHNLSSLAMDLSKEPSLGLSMPETTLRQLLVRIPLLEKFSLQYQSLSPEVCRGFRGLRYLRHLDISSCVITQPVLQLLLRTLNPQLESLKMLNIDLSPLTLLCLQRFTSMLQCLHLSCMEPLLLSAIGRIVGLLNLKDFRLTRLRTGNLDVILDRLNGSALRHLDLSPKMDIHPKYTKVLPHMQSTTTFGDPGQRKFGPSRSVTTRNLTSGGIGNSSGSGSGNGSGSNSGGRITGYIGRESQPRLLQSVSYLCRTEHELELDDRCLRLLGSFNQLSELRLCFPTITPDEFMNMLRSMSCLEILELRLSKTGEDYLGTYKPDLLPRLKVLCLYSVCLSERSARAIRDTHTIEHITLCQPGPISERYPGFVRDWFVNLERLKVLRLGKMRIPWNILKDIVSKRPPSYDQILPRIEPAIGPFPNELTGKKSLEEDVSFLNKAGRWEWVWG</sequence>